<accession>A0A0C3DNB2</accession>
<dbReference type="InParanoid" id="A0A0C3DNB2"/>
<reference evidence="3" key="2">
    <citation type="submission" date="2015-01" db="EMBL/GenBank/DDBJ databases">
        <title>Evolutionary Origins and Diversification of the Mycorrhizal Mutualists.</title>
        <authorList>
            <consortium name="DOE Joint Genome Institute"/>
            <consortium name="Mycorrhizal Genomics Consortium"/>
            <person name="Kohler A."/>
            <person name="Kuo A."/>
            <person name="Nagy L.G."/>
            <person name="Floudas D."/>
            <person name="Copeland A."/>
            <person name="Barry K.W."/>
            <person name="Cichocki N."/>
            <person name="Veneault-Fourrey C."/>
            <person name="LaButti K."/>
            <person name="Lindquist E.A."/>
            <person name="Lipzen A."/>
            <person name="Lundell T."/>
            <person name="Morin E."/>
            <person name="Murat C."/>
            <person name="Riley R."/>
            <person name="Ohm R."/>
            <person name="Sun H."/>
            <person name="Tunlid A."/>
            <person name="Henrissat B."/>
            <person name="Grigoriev I.V."/>
            <person name="Hibbett D.S."/>
            <person name="Martin F."/>
        </authorList>
    </citation>
    <scope>NUCLEOTIDE SEQUENCE [LARGE SCALE GENOMIC DNA]</scope>
    <source>
        <strain evidence="3">Zn</strain>
    </source>
</reference>
<dbReference type="AlphaFoldDB" id="A0A0C3DNB2"/>
<dbReference type="Proteomes" id="UP000054321">
    <property type="component" value="Unassembled WGS sequence"/>
</dbReference>
<feature type="region of interest" description="Disordered" evidence="1">
    <location>
        <begin position="1"/>
        <end position="29"/>
    </location>
</feature>
<dbReference type="Gene3D" id="3.40.50.150">
    <property type="entry name" value="Vaccinia Virus protein VP39"/>
    <property type="match status" value="1"/>
</dbReference>
<proteinExistence type="predicted"/>
<dbReference type="CDD" id="cd02440">
    <property type="entry name" value="AdoMet_MTases"/>
    <property type="match status" value="1"/>
</dbReference>
<dbReference type="PANTHER" id="PTHR43591:SF102">
    <property type="entry name" value="S-ADENOSYL-L-METHIONINE-DEPENDENT METHYLTRANSFERASE"/>
    <property type="match status" value="1"/>
</dbReference>
<evidence type="ECO:0000313" key="3">
    <source>
        <dbReference type="Proteomes" id="UP000054321"/>
    </source>
</evidence>
<dbReference type="GO" id="GO:0008168">
    <property type="term" value="F:methyltransferase activity"/>
    <property type="evidence" value="ECO:0007669"/>
    <property type="project" value="TreeGrafter"/>
</dbReference>
<organism evidence="2 3">
    <name type="scientific">Oidiodendron maius (strain Zn)</name>
    <dbReference type="NCBI Taxonomy" id="913774"/>
    <lineage>
        <taxon>Eukaryota</taxon>
        <taxon>Fungi</taxon>
        <taxon>Dikarya</taxon>
        <taxon>Ascomycota</taxon>
        <taxon>Pezizomycotina</taxon>
        <taxon>Leotiomycetes</taxon>
        <taxon>Leotiomycetes incertae sedis</taxon>
        <taxon>Myxotrichaceae</taxon>
        <taxon>Oidiodendron</taxon>
    </lineage>
</organism>
<dbReference type="InterPro" id="IPR029063">
    <property type="entry name" value="SAM-dependent_MTases_sf"/>
</dbReference>
<dbReference type="EMBL" id="KN832873">
    <property type="protein sequence ID" value="KIN03518.1"/>
    <property type="molecule type" value="Genomic_DNA"/>
</dbReference>
<protein>
    <recommendedName>
        <fullName evidence="4">Methyltransferase domain-containing protein</fullName>
    </recommendedName>
</protein>
<evidence type="ECO:0000256" key="1">
    <source>
        <dbReference type="SAM" id="MobiDB-lite"/>
    </source>
</evidence>
<gene>
    <name evidence="2" type="ORF">OIDMADRAFT_177679</name>
</gene>
<dbReference type="PANTHER" id="PTHR43591">
    <property type="entry name" value="METHYLTRANSFERASE"/>
    <property type="match status" value="1"/>
</dbReference>
<dbReference type="OrthoDB" id="2013972at2759"/>
<evidence type="ECO:0000313" key="2">
    <source>
        <dbReference type="EMBL" id="KIN03518.1"/>
    </source>
</evidence>
<dbReference type="STRING" id="913774.A0A0C3DNB2"/>
<reference evidence="2 3" key="1">
    <citation type="submission" date="2014-04" db="EMBL/GenBank/DDBJ databases">
        <authorList>
            <consortium name="DOE Joint Genome Institute"/>
            <person name="Kuo A."/>
            <person name="Martino E."/>
            <person name="Perotto S."/>
            <person name="Kohler A."/>
            <person name="Nagy L.G."/>
            <person name="Floudas D."/>
            <person name="Copeland A."/>
            <person name="Barry K.W."/>
            <person name="Cichocki N."/>
            <person name="Veneault-Fourrey C."/>
            <person name="LaButti K."/>
            <person name="Lindquist E.A."/>
            <person name="Lipzen A."/>
            <person name="Lundell T."/>
            <person name="Morin E."/>
            <person name="Murat C."/>
            <person name="Sun H."/>
            <person name="Tunlid A."/>
            <person name="Henrissat B."/>
            <person name="Grigoriev I.V."/>
            <person name="Hibbett D.S."/>
            <person name="Martin F."/>
            <person name="Nordberg H.P."/>
            <person name="Cantor M.N."/>
            <person name="Hua S.X."/>
        </authorList>
    </citation>
    <scope>NUCLEOTIDE SEQUENCE [LARGE SCALE GENOMIC DNA]</scope>
    <source>
        <strain evidence="2 3">Zn</strain>
    </source>
</reference>
<evidence type="ECO:0008006" key="4">
    <source>
        <dbReference type="Google" id="ProtNLM"/>
    </source>
</evidence>
<keyword evidence="3" id="KW-1185">Reference proteome</keyword>
<name>A0A0C3DNB2_OIDMZ</name>
<dbReference type="SUPFAM" id="SSF53335">
    <property type="entry name" value="S-adenosyl-L-methionine-dependent methyltransferases"/>
    <property type="match status" value="1"/>
</dbReference>
<dbReference type="Pfam" id="PF13489">
    <property type="entry name" value="Methyltransf_23"/>
    <property type="match status" value="1"/>
</dbReference>
<sequence>MDTLGEDGDFHGTEVASNSSSSDADSAVGLETGSSTVSLRESLCNYVEENGRTYHAFNRGKYMLPNDQKEQERLDLQHHLFLLSFDSLHLAPIPQTVHNALDIGTGTGLWAVEFAQAYPMANVIGSDLSPIQPDFVPPNCSFEVCDAEEPWTYRHKFDYIHGRDLLYCFRDPAQIITEAYNALNPGGVLEMQDPQMPIACIDKSMDNRPLAQWAADVCLAAERLGRPLTNSRHYGQWMQDAGFVDVVEKHFYWPLNTWPRDKKQKLIGTWAQQNLLSGVEAMSMALLTRGLDWSREQVEVLLAGVRDDLKNRLVHSYIDVVVFHGRKPEPTPENEADT</sequence>
<dbReference type="HOGENOM" id="CLU_010595_1_2_1"/>
<feature type="compositionally biased region" description="Low complexity" evidence="1">
    <location>
        <begin position="16"/>
        <end position="27"/>
    </location>
</feature>